<sequence length="129" mass="14373">MEGKVYISLDVSFRELEAYFMGSSLQGEKHIDGEGKFPIIGDMFQELENLTSNLNRHSNLTDDEKESEAEQMTGGDQGIEDELHINEEDQTTGGDQAEVVEVARDSNILTPSTEALPQNVEPQGNTYDY</sequence>
<dbReference type="Proteomes" id="UP000243459">
    <property type="component" value="Unassembled WGS sequence"/>
</dbReference>
<feature type="compositionally biased region" description="Polar residues" evidence="1">
    <location>
        <begin position="107"/>
        <end position="129"/>
    </location>
</feature>
<evidence type="ECO:0000256" key="1">
    <source>
        <dbReference type="SAM" id="MobiDB-lite"/>
    </source>
</evidence>
<proteinExistence type="predicted"/>
<gene>
    <name evidence="2" type="ORF">A4U43_UnF9310</name>
</gene>
<feature type="region of interest" description="Disordered" evidence="1">
    <location>
        <begin position="54"/>
        <end position="129"/>
    </location>
</feature>
<evidence type="ECO:0000313" key="3">
    <source>
        <dbReference type="Proteomes" id="UP000243459"/>
    </source>
</evidence>
<dbReference type="AlphaFoldDB" id="A0A1R3L5R6"/>
<protein>
    <submittedName>
        <fullName evidence="2">Uncharacterized protein</fullName>
    </submittedName>
</protein>
<dbReference type="Gramene" id="ONK54954">
    <property type="protein sequence ID" value="ONK54954"/>
    <property type="gene ID" value="A4U43_UnF9310"/>
</dbReference>
<evidence type="ECO:0000313" key="2">
    <source>
        <dbReference type="EMBL" id="ONK54954.1"/>
    </source>
</evidence>
<organism evidence="2 3">
    <name type="scientific">Asparagus officinalis</name>
    <name type="common">Garden asparagus</name>
    <dbReference type="NCBI Taxonomy" id="4686"/>
    <lineage>
        <taxon>Eukaryota</taxon>
        <taxon>Viridiplantae</taxon>
        <taxon>Streptophyta</taxon>
        <taxon>Embryophyta</taxon>
        <taxon>Tracheophyta</taxon>
        <taxon>Spermatophyta</taxon>
        <taxon>Magnoliopsida</taxon>
        <taxon>Liliopsida</taxon>
        <taxon>Asparagales</taxon>
        <taxon>Asparagaceae</taxon>
        <taxon>Asparagoideae</taxon>
        <taxon>Asparagus</taxon>
    </lineage>
</organism>
<name>A0A1R3L5R6_ASPOF</name>
<dbReference type="EMBL" id="KV863915">
    <property type="protein sequence ID" value="ONK54954.1"/>
    <property type="molecule type" value="Genomic_DNA"/>
</dbReference>
<reference evidence="3" key="1">
    <citation type="journal article" date="2017" name="Nat. Commun.">
        <title>The asparagus genome sheds light on the origin and evolution of a young Y chromosome.</title>
        <authorList>
            <person name="Harkess A."/>
            <person name="Zhou J."/>
            <person name="Xu C."/>
            <person name="Bowers J.E."/>
            <person name="Van der Hulst R."/>
            <person name="Ayyampalayam S."/>
            <person name="Mercati F."/>
            <person name="Riccardi P."/>
            <person name="McKain M.R."/>
            <person name="Kakrana A."/>
            <person name="Tang H."/>
            <person name="Ray J."/>
            <person name="Groenendijk J."/>
            <person name="Arikit S."/>
            <person name="Mathioni S.M."/>
            <person name="Nakano M."/>
            <person name="Shan H."/>
            <person name="Telgmann-Rauber A."/>
            <person name="Kanno A."/>
            <person name="Yue Z."/>
            <person name="Chen H."/>
            <person name="Li W."/>
            <person name="Chen Y."/>
            <person name="Xu X."/>
            <person name="Zhang Y."/>
            <person name="Luo S."/>
            <person name="Chen H."/>
            <person name="Gao J."/>
            <person name="Mao Z."/>
            <person name="Pires J.C."/>
            <person name="Luo M."/>
            <person name="Kudrna D."/>
            <person name="Wing R.A."/>
            <person name="Meyers B.C."/>
            <person name="Yi K."/>
            <person name="Kong H."/>
            <person name="Lavrijsen P."/>
            <person name="Sunseri F."/>
            <person name="Falavigna A."/>
            <person name="Ye Y."/>
            <person name="Leebens-Mack J.H."/>
            <person name="Chen G."/>
        </authorList>
    </citation>
    <scope>NUCLEOTIDE SEQUENCE [LARGE SCALE GENOMIC DNA]</scope>
    <source>
        <strain evidence="3">cv. DH0086</strain>
    </source>
</reference>
<keyword evidence="3" id="KW-1185">Reference proteome</keyword>
<accession>A0A1R3L5R6</accession>